<protein>
    <submittedName>
        <fullName evidence="3">Uncharacterized protein</fullName>
    </submittedName>
</protein>
<dbReference type="EMBL" id="CP012036">
    <property type="protein sequence ID" value="ALF51818.1"/>
    <property type="molecule type" value="Genomic_DNA"/>
</dbReference>
<dbReference type="RefSeq" id="WP_062287461.1">
    <property type="nucleotide sequence ID" value="NZ_CP012036.1"/>
</dbReference>
<keyword evidence="2" id="KW-0812">Transmembrane</keyword>
<reference evidence="4" key="1">
    <citation type="submission" date="2015-07" db="EMBL/GenBank/DDBJ databases">
        <title>Genome Of Nitrogen-Fixing Cyanobacterium Nostoc piscinale CENA21 From Solimoes/Amazon River Floodplain Sediments And Comparative Genomics To Uncover Biosynthetic Natural Products Potential.</title>
        <authorList>
            <person name="Leao T.F."/>
            <person name="Leao P.N."/>
            <person name="Guimaraes P.I."/>
            <person name="de Melo A.G.C."/>
            <person name="Ramos R.T.J."/>
            <person name="Silva A."/>
            <person name="Fiore M.F."/>
            <person name="Schneider M.P.C."/>
        </authorList>
    </citation>
    <scope>NUCLEOTIDE SEQUENCE [LARGE SCALE GENOMIC DNA]</scope>
    <source>
        <strain evidence="4">CENA21</strain>
    </source>
</reference>
<gene>
    <name evidence="3" type="ORF">ACX27_01475</name>
</gene>
<evidence type="ECO:0000256" key="2">
    <source>
        <dbReference type="SAM" id="Phobius"/>
    </source>
</evidence>
<dbReference type="KEGG" id="npz:ACX27_01475"/>
<keyword evidence="4" id="KW-1185">Reference proteome</keyword>
<keyword evidence="2" id="KW-0472">Membrane</keyword>
<feature type="region of interest" description="Disordered" evidence="1">
    <location>
        <begin position="1"/>
        <end position="44"/>
    </location>
</feature>
<accession>A0A0M5MGJ9</accession>
<reference evidence="3 4" key="2">
    <citation type="journal article" date="2016" name="Genome Announc.">
        <title>Draft Genome Sequence of the N2-Fixing Cyanobacterium Nostoc piscinale CENA21, Isolated from the Brazilian Amazon Floodplain.</title>
        <authorList>
            <person name="Leao T."/>
            <person name="Guimaraes P.I."/>
            <person name="de Melo A.G."/>
            <person name="Ramos R.T."/>
            <person name="Leao P.N."/>
            <person name="Silva A."/>
            <person name="Fiore M.F."/>
            <person name="Schneider M.P."/>
        </authorList>
    </citation>
    <scope>NUCLEOTIDE SEQUENCE [LARGE SCALE GENOMIC DNA]</scope>
    <source>
        <strain evidence="3 4">CENA21</strain>
    </source>
</reference>
<organism evidence="3 4">
    <name type="scientific">Nostoc piscinale CENA21</name>
    <dbReference type="NCBI Taxonomy" id="224013"/>
    <lineage>
        <taxon>Bacteria</taxon>
        <taxon>Bacillati</taxon>
        <taxon>Cyanobacteriota</taxon>
        <taxon>Cyanophyceae</taxon>
        <taxon>Nostocales</taxon>
        <taxon>Nostocaceae</taxon>
        <taxon>Nostoc</taxon>
    </lineage>
</organism>
<dbReference type="AlphaFoldDB" id="A0A0M5MGJ9"/>
<feature type="transmembrane region" description="Helical" evidence="2">
    <location>
        <begin position="57"/>
        <end position="77"/>
    </location>
</feature>
<dbReference type="Proteomes" id="UP000062645">
    <property type="component" value="Chromosome"/>
</dbReference>
<evidence type="ECO:0000313" key="3">
    <source>
        <dbReference type="EMBL" id="ALF51818.1"/>
    </source>
</evidence>
<name>A0A0M5MGJ9_9NOSO</name>
<dbReference type="OrthoDB" id="428429at2"/>
<evidence type="ECO:0000256" key="1">
    <source>
        <dbReference type="SAM" id="MobiDB-lite"/>
    </source>
</evidence>
<proteinExistence type="predicted"/>
<evidence type="ECO:0000313" key="4">
    <source>
        <dbReference type="Proteomes" id="UP000062645"/>
    </source>
</evidence>
<sequence>MQSPANSTNKTASNHSSVETTPNHIHSQNNSNSEPVTQIQKDNVITRQDLPDKRVRYGFTLVILSAFLFVIAIYYGIINP</sequence>
<keyword evidence="2" id="KW-1133">Transmembrane helix</keyword>
<dbReference type="PATRIC" id="fig|224013.5.peg.357"/>